<dbReference type="KEGG" id="lpav:PLANPX_1499"/>
<keyword evidence="7" id="KW-1185">Reference proteome</keyword>
<evidence type="ECO:0000256" key="2">
    <source>
        <dbReference type="ARBA" id="ARBA00022729"/>
    </source>
</evidence>
<proteinExistence type="predicted"/>
<protein>
    <recommendedName>
        <fullName evidence="5">SAF domain-containing protein</fullName>
    </recommendedName>
</protein>
<dbReference type="InterPro" id="IPR017585">
    <property type="entry name" value="SAF_FlgA"/>
</dbReference>
<dbReference type="Gene3D" id="2.30.30.760">
    <property type="match status" value="1"/>
</dbReference>
<dbReference type="RefSeq" id="WP_152097952.1">
    <property type="nucleotide sequence ID" value="NZ_AP021861.1"/>
</dbReference>
<dbReference type="PANTHER" id="PTHR36307:SF1">
    <property type="entry name" value="FLAGELLA BASAL BODY P-RING FORMATION PROTEIN FLGA"/>
    <property type="match status" value="1"/>
</dbReference>
<name>A0A5K7X7V9_9BACT</name>
<gene>
    <name evidence="6" type="ORF">PLANPX_1499</name>
</gene>
<feature type="signal peptide" evidence="4">
    <location>
        <begin position="1"/>
        <end position="23"/>
    </location>
</feature>
<dbReference type="GO" id="GO:0042597">
    <property type="term" value="C:periplasmic space"/>
    <property type="evidence" value="ECO:0007669"/>
    <property type="project" value="UniProtKB-SubCell"/>
</dbReference>
<keyword evidence="2 4" id="KW-0732">Signal</keyword>
<feature type="chain" id="PRO_5024868309" description="SAF domain-containing protein" evidence="4">
    <location>
        <begin position="24"/>
        <end position="360"/>
    </location>
</feature>
<keyword evidence="3" id="KW-0574">Periplasm</keyword>
<dbReference type="Pfam" id="PF13144">
    <property type="entry name" value="ChapFlgA"/>
    <property type="match status" value="1"/>
</dbReference>
<dbReference type="GO" id="GO:0044780">
    <property type="term" value="P:bacterial-type flagellum assembly"/>
    <property type="evidence" value="ECO:0007669"/>
    <property type="project" value="InterPro"/>
</dbReference>
<dbReference type="NCBIfam" id="TIGR03170">
    <property type="entry name" value="flgA_cterm"/>
    <property type="match status" value="1"/>
</dbReference>
<evidence type="ECO:0000256" key="4">
    <source>
        <dbReference type="SAM" id="SignalP"/>
    </source>
</evidence>
<evidence type="ECO:0000256" key="3">
    <source>
        <dbReference type="ARBA" id="ARBA00022764"/>
    </source>
</evidence>
<dbReference type="SMART" id="SM00858">
    <property type="entry name" value="SAF"/>
    <property type="match status" value="1"/>
</dbReference>
<dbReference type="InterPro" id="IPR013974">
    <property type="entry name" value="SAF"/>
</dbReference>
<dbReference type="Gene3D" id="3.90.1210.10">
    <property type="entry name" value="Antifreeze-like/N-acetylneuraminic acid synthase C-terminal domain"/>
    <property type="match status" value="1"/>
</dbReference>
<evidence type="ECO:0000259" key="5">
    <source>
        <dbReference type="SMART" id="SM00858"/>
    </source>
</evidence>
<comment type="subcellular location">
    <subcellularLocation>
        <location evidence="1">Periplasm</location>
    </subcellularLocation>
</comment>
<reference evidence="7" key="1">
    <citation type="submission" date="2019-10" db="EMBL/GenBank/DDBJ databases">
        <title>Lacipirellula parvula gen. nov., sp. nov., representing a lineage of planctomycetes widespread in freshwater anoxic habitats, and description of the family Lacipirellulaceae.</title>
        <authorList>
            <person name="Dedysh S.N."/>
            <person name="Kulichevskaya I.S."/>
            <person name="Beletsky A.V."/>
            <person name="Rakitin A.L."/>
            <person name="Mardanov A.V."/>
            <person name="Ivanova A.A."/>
            <person name="Saltykova V.X."/>
            <person name="Rijpstra W.I.C."/>
            <person name="Sinninghe Damste J.S."/>
            <person name="Ravin N.V."/>
        </authorList>
    </citation>
    <scope>NUCLEOTIDE SEQUENCE [LARGE SCALE GENOMIC DNA]</scope>
    <source>
        <strain evidence="7">PX69</strain>
    </source>
</reference>
<evidence type="ECO:0000313" key="6">
    <source>
        <dbReference type="EMBL" id="BBO31887.1"/>
    </source>
</evidence>
<dbReference type="AlphaFoldDB" id="A0A5K7X7V9"/>
<evidence type="ECO:0000313" key="7">
    <source>
        <dbReference type="Proteomes" id="UP000326837"/>
    </source>
</evidence>
<organism evidence="6 7">
    <name type="scientific">Lacipirellula parvula</name>
    <dbReference type="NCBI Taxonomy" id="2650471"/>
    <lineage>
        <taxon>Bacteria</taxon>
        <taxon>Pseudomonadati</taxon>
        <taxon>Planctomycetota</taxon>
        <taxon>Planctomycetia</taxon>
        <taxon>Pirellulales</taxon>
        <taxon>Lacipirellulaceae</taxon>
        <taxon>Lacipirellula</taxon>
    </lineage>
</organism>
<dbReference type="Proteomes" id="UP000326837">
    <property type="component" value="Chromosome"/>
</dbReference>
<sequence length="360" mass="38297">MSRQIITLALFSVALCWAAAAHATEVILRNRVEAKGSVVLLGDIAEIKSADAALRDQLAATPLIPSPVAGTPQYLRLAEIRDLVASRGIEVRGIRFGGTAVVSVSPEPVASVAPAAGAVAGAAAKPVAPQQPALRTEAEVQLTAEQLSTAVRRHLYQQTGHDLWNVRVEADSKLVGIVEQAGDSIRFTGGEAPWIGRQKLTLHANDKPVAMVYAKVDRLEMAIFALQPINRGDLVRRTDVELRPYLGALPAQAATTLEAVIGHEAVQGIRPDSMIQTNQLRSPIVVRRNERVSIRARAAGVSVRTYAIAQQDGGIGDLVMVQSVASKERYAARVVGVRELEIFTAGTSATEIASNPASAR</sequence>
<dbReference type="CDD" id="cd11614">
    <property type="entry name" value="SAF_CpaB_FlgA_like"/>
    <property type="match status" value="1"/>
</dbReference>
<dbReference type="InterPro" id="IPR039246">
    <property type="entry name" value="Flagellar_FlgA"/>
</dbReference>
<accession>A0A5K7X7V9</accession>
<dbReference type="EMBL" id="AP021861">
    <property type="protein sequence ID" value="BBO31887.1"/>
    <property type="molecule type" value="Genomic_DNA"/>
</dbReference>
<dbReference type="PANTHER" id="PTHR36307">
    <property type="entry name" value="FLAGELLA BASAL BODY P-RING FORMATION PROTEIN FLGA"/>
    <property type="match status" value="1"/>
</dbReference>
<evidence type="ECO:0000256" key="1">
    <source>
        <dbReference type="ARBA" id="ARBA00004418"/>
    </source>
</evidence>
<feature type="domain" description="SAF" evidence="5">
    <location>
        <begin position="220"/>
        <end position="281"/>
    </location>
</feature>